<keyword evidence="2 9" id="KW-0489">Methyltransferase</keyword>
<evidence type="ECO:0000256" key="4">
    <source>
        <dbReference type="ARBA" id="ARBA00022691"/>
    </source>
</evidence>
<feature type="active site" evidence="6">
    <location>
        <position position="376"/>
    </location>
</feature>
<protein>
    <submittedName>
        <fullName evidence="9">Methyltransferase domain-containing protein</fullName>
    </submittedName>
</protein>
<evidence type="ECO:0000256" key="1">
    <source>
        <dbReference type="ARBA" id="ARBA00010815"/>
    </source>
</evidence>
<dbReference type="PANTHER" id="PTHR43667:SF1">
    <property type="entry name" value="CYCLOPROPANE-FATTY-ACYL-PHOSPHOLIPID SYNTHASE"/>
    <property type="match status" value="1"/>
</dbReference>
<dbReference type="CDD" id="cd02440">
    <property type="entry name" value="AdoMet_MTases"/>
    <property type="match status" value="1"/>
</dbReference>
<dbReference type="PIRSF" id="PIRSF003085">
    <property type="entry name" value="CMAS"/>
    <property type="match status" value="1"/>
</dbReference>
<dbReference type="GO" id="GO:0032259">
    <property type="term" value="P:methylation"/>
    <property type="evidence" value="ECO:0007669"/>
    <property type="project" value="UniProtKB-KW"/>
</dbReference>
<evidence type="ECO:0000259" key="8">
    <source>
        <dbReference type="SMART" id="SM00828"/>
    </source>
</evidence>
<reference evidence="9 10" key="1">
    <citation type="submission" date="2019-01" db="EMBL/GenBank/DDBJ databases">
        <title>Egibacter rhizosphaerae EGI 80759T.</title>
        <authorList>
            <person name="Chen D.-D."/>
            <person name="Tian Y."/>
            <person name="Jiao J.-Y."/>
            <person name="Zhang X.-T."/>
            <person name="Zhang Y.-G."/>
            <person name="Zhang Y."/>
            <person name="Xiao M."/>
            <person name="Shu W.-S."/>
            <person name="Li W.-J."/>
        </authorList>
    </citation>
    <scope>NUCLEOTIDE SEQUENCE [LARGE SCALE GENOMIC DNA]</scope>
    <source>
        <strain evidence="9 10">EGI 80759</strain>
    </source>
</reference>
<keyword evidence="3 9" id="KW-0808">Transferase</keyword>
<feature type="domain" description="Polyketide synthase-like methyltransferase" evidence="8">
    <location>
        <begin position="137"/>
        <end position="400"/>
    </location>
</feature>
<dbReference type="SMART" id="SM00828">
    <property type="entry name" value="PKS_MT"/>
    <property type="match status" value="1"/>
</dbReference>
<evidence type="ECO:0000313" key="9">
    <source>
        <dbReference type="EMBL" id="QBI18717.1"/>
    </source>
</evidence>
<dbReference type="GO" id="GO:0008168">
    <property type="term" value="F:methyltransferase activity"/>
    <property type="evidence" value="ECO:0007669"/>
    <property type="project" value="UniProtKB-KW"/>
</dbReference>
<dbReference type="RefSeq" id="WP_131153715.1">
    <property type="nucleotide sequence ID" value="NZ_CP036402.1"/>
</dbReference>
<evidence type="ECO:0000313" key="10">
    <source>
        <dbReference type="Proteomes" id="UP000291469"/>
    </source>
</evidence>
<dbReference type="EMBL" id="CP036402">
    <property type="protein sequence ID" value="QBI18717.1"/>
    <property type="molecule type" value="Genomic_DNA"/>
</dbReference>
<dbReference type="PANTHER" id="PTHR43667">
    <property type="entry name" value="CYCLOPROPANE-FATTY-ACYL-PHOSPHOLIPID SYNTHASE"/>
    <property type="match status" value="1"/>
</dbReference>
<dbReference type="SUPFAM" id="SSF53335">
    <property type="entry name" value="S-adenosyl-L-methionine-dependent methyltransferases"/>
    <property type="match status" value="1"/>
</dbReference>
<evidence type="ECO:0000256" key="7">
    <source>
        <dbReference type="SAM" id="MobiDB-lite"/>
    </source>
</evidence>
<dbReference type="Gene3D" id="3.40.50.150">
    <property type="entry name" value="Vaccinia Virus protein VP39"/>
    <property type="match status" value="1"/>
</dbReference>
<gene>
    <name evidence="9" type="ORF">ER308_03550</name>
</gene>
<evidence type="ECO:0000256" key="5">
    <source>
        <dbReference type="ARBA" id="ARBA00023098"/>
    </source>
</evidence>
<dbReference type="InterPro" id="IPR050723">
    <property type="entry name" value="CFA/CMAS"/>
</dbReference>
<dbReference type="AlphaFoldDB" id="A0A411YC39"/>
<dbReference type="GO" id="GO:0008610">
    <property type="term" value="P:lipid biosynthetic process"/>
    <property type="evidence" value="ECO:0007669"/>
    <property type="project" value="InterPro"/>
</dbReference>
<dbReference type="InterPro" id="IPR029063">
    <property type="entry name" value="SAM-dependent_MTases_sf"/>
</dbReference>
<name>A0A411YC39_9ACTN</name>
<sequence length="425" mass="47591">MLADVMHRLAGEGTVRFSAYDGSTAGPDEAPVHFEVASPRAFAHLVRAPGQIGLARAFVDGEINVHGDMYTLLRELQEPHFKRLSKADWKQLAGEATRHARQRAQRPPEEAKLRGLRHSKRRDAAAISHHYDVSNRFYELVLGPSMTYTCAVFPREDASLEEAQHEKHDLVARKLALRPGMRLLDVGCGWGGMVIHAARHYGVRALGVTLSRAQAEWAQEAIEEAGLADLAEVRYLDYRDVAESDFDAISSIGLTEHIGKANLVGYFQSLYGKLRPGGRLLNHCIMRPRNTDPRVKKRGFINRYVFPDGELMGLGHIVRVMQDEGRFEVRHEENLREHYGKTLAAWTANLNANWDECVAEAGERKARIWRLYMPGCQLAFERDEIQLHQVLAVRTEAGDSGMALRPNWEAATPEPAPSEPVAPAS</sequence>
<evidence type="ECO:0000256" key="6">
    <source>
        <dbReference type="PIRSR" id="PIRSR003085-1"/>
    </source>
</evidence>
<dbReference type="KEGG" id="erz:ER308_03550"/>
<dbReference type="Proteomes" id="UP000291469">
    <property type="component" value="Chromosome"/>
</dbReference>
<accession>A0A411YC39</accession>
<dbReference type="InterPro" id="IPR020803">
    <property type="entry name" value="MeTfrase_dom"/>
</dbReference>
<comment type="similarity">
    <text evidence="1">Belongs to the CFA/CMAS family.</text>
</comment>
<dbReference type="InterPro" id="IPR003333">
    <property type="entry name" value="CMAS"/>
</dbReference>
<keyword evidence="5" id="KW-0443">Lipid metabolism</keyword>
<evidence type="ECO:0000256" key="2">
    <source>
        <dbReference type="ARBA" id="ARBA00022603"/>
    </source>
</evidence>
<dbReference type="Pfam" id="PF02353">
    <property type="entry name" value="CMAS"/>
    <property type="match status" value="1"/>
</dbReference>
<keyword evidence="4" id="KW-0949">S-adenosyl-L-methionine</keyword>
<feature type="region of interest" description="Disordered" evidence="7">
    <location>
        <begin position="92"/>
        <end position="119"/>
    </location>
</feature>
<proteinExistence type="inferred from homology"/>
<dbReference type="OrthoDB" id="9782855at2"/>
<evidence type="ECO:0000256" key="3">
    <source>
        <dbReference type="ARBA" id="ARBA00022679"/>
    </source>
</evidence>
<organism evidence="9 10">
    <name type="scientific">Egibacter rhizosphaerae</name>
    <dbReference type="NCBI Taxonomy" id="1670831"/>
    <lineage>
        <taxon>Bacteria</taxon>
        <taxon>Bacillati</taxon>
        <taxon>Actinomycetota</taxon>
        <taxon>Nitriliruptoria</taxon>
        <taxon>Egibacterales</taxon>
        <taxon>Egibacteraceae</taxon>
        <taxon>Egibacter</taxon>
    </lineage>
</organism>
<keyword evidence="10" id="KW-1185">Reference proteome</keyword>